<feature type="compositionally biased region" description="Basic and acidic residues" evidence="1">
    <location>
        <begin position="219"/>
        <end position="230"/>
    </location>
</feature>
<feature type="compositionally biased region" description="Low complexity" evidence="1">
    <location>
        <begin position="330"/>
        <end position="339"/>
    </location>
</feature>
<feature type="region of interest" description="Disordered" evidence="1">
    <location>
        <begin position="669"/>
        <end position="691"/>
    </location>
</feature>
<feature type="region of interest" description="Disordered" evidence="1">
    <location>
        <begin position="499"/>
        <end position="535"/>
    </location>
</feature>
<feature type="region of interest" description="Disordered" evidence="1">
    <location>
        <begin position="577"/>
        <end position="643"/>
    </location>
</feature>
<accession>A0A1L9SCL5</accession>
<feature type="compositionally biased region" description="Polar residues" evidence="1">
    <location>
        <begin position="519"/>
        <end position="531"/>
    </location>
</feature>
<dbReference type="Proteomes" id="UP000184188">
    <property type="component" value="Unassembled WGS sequence"/>
</dbReference>
<dbReference type="STRING" id="1073090.A0A1L9SCL5"/>
<proteinExistence type="predicted"/>
<protein>
    <submittedName>
        <fullName evidence="2">Uncharacterized protein</fullName>
    </submittedName>
</protein>
<feature type="compositionally biased region" description="Polar residues" evidence="1">
    <location>
        <begin position="354"/>
        <end position="367"/>
    </location>
</feature>
<evidence type="ECO:0000256" key="1">
    <source>
        <dbReference type="SAM" id="MobiDB-lite"/>
    </source>
</evidence>
<organism evidence="2 3">
    <name type="scientific">Penicilliopsis zonata CBS 506.65</name>
    <dbReference type="NCBI Taxonomy" id="1073090"/>
    <lineage>
        <taxon>Eukaryota</taxon>
        <taxon>Fungi</taxon>
        <taxon>Dikarya</taxon>
        <taxon>Ascomycota</taxon>
        <taxon>Pezizomycotina</taxon>
        <taxon>Eurotiomycetes</taxon>
        <taxon>Eurotiomycetidae</taxon>
        <taxon>Eurotiales</taxon>
        <taxon>Aspergillaceae</taxon>
        <taxon>Penicilliopsis</taxon>
    </lineage>
</organism>
<dbReference type="VEuPathDB" id="FungiDB:ASPZODRAFT_134351"/>
<gene>
    <name evidence="2" type="ORF">ASPZODRAFT_134351</name>
</gene>
<dbReference type="GeneID" id="34609972"/>
<reference evidence="3" key="1">
    <citation type="journal article" date="2017" name="Genome Biol.">
        <title>Comparative genomics reveals high biological diversity and specific adaptations in the industrially and medically important fungal genus Aspergillus.</title>
        <authorList>
            <person name="de Vries R.P."/>
            <person name="Riley R."/>
            <person name="Wiebenga A."/>
            <person name="Aguilar-Osorio G."/>
            <person name="Amillis S."/>
            <person name="Uchima C.A."/>
            <person name="Anderluh G."/>
            <person name="Asadollahi M."/>
            <person name="Askin M."/>
            <person name="Barry K."/>
            <person name="Battaglia E."/>
            <person name="Bayram O."/>
            <person name="Benocci T."/>
            <person name="Braus-Stromeyer S.A."/>
            <person name="Caldana C."/>
            <person name="Canovas D."/>
            <person name="Cerqueira G.C."/>
            <person name="Chen F."/>
            <person name="Chen W."/>
            <person name="Choi C."/>
            <person name="Clum A."/>
            <person name="Dos Santos R.A."/>
            <person name="Damasio A.R."/>
            <person name="Diallinas G."/>
            <person name="Emri T."/>
            <person name="Fekete E."/>
            <person name="Flipphi M."/>
            <person name="Freyberg S."/>
            <person name="Gallo A."/>
            <person name="Gournas C."/>
            <person name="Habgood R."/>
            <person name="Hainaut M."/>
            <person name="Harispe M.L."/>
            <person name="Henrissat B."/>
            <person name="Hilden K.S."/>
            <person name="Hope R."/>
            <person name="Hossain A."/>
            <person name="Karabika E."/>
            <person name="Karaffa L."/>
            <person name="Karanyi Z."/>
            <person name="Krasevec N."/>
            <person name="Kuo A."/>
            <person name="Kusch H."/>
            <person name="LaButti K."/>
            <person name="Lagendijk E.L."/>
            <person name="Lapidus A."/>
            <person name="Levasseur A."/>
            <person name="Lindquist E."/>
            <person name="Lipzen A."/>
            <person name="Logrieco A.F."/>
            <person name="MacCabe A."/>
            <person name="Maekelae M.R."/>
            <person name="Malavazi I."/>
            <person name="Melin P."/>
            <person name="Meyer V."/>
            <person name="Mielnichuk N."/>
            <person name="Miskei M."/>
            <person name="Molnar A.P."/>
            <person name="Mule G."/>
            <person name="Ngan C.Y."/>
            <person name="Orejas M."/>
            <person name="Orosz E."/>
            <person name="Ouedraogo J.P."/>
            <person name="Overkamp K.M."/>
            <person name="Park H.-S."/>
            <person name="Perrone G."/>
            <person name="Piumi F."/>
            <person name="Punt P.J."/>
            <person name="Ram A.F."/>
            <person name="Ramon A."/>
            <person name="Rauscher S."/>
            <person name="Record E."/>
            <person name="Riano-Pachon D.M."/>
            <person name="Robert V."/>
            <person name="Roehrig J."/>
            <person name="Ruller R."/>
            <person name="Salamov A."/>
            <person name="Salih N.S."/>
            <person name="Samson R.A."/>
            <person name="Sandor E."/>
            <person name="Sanguinetti M."/>
            <person name="Schuetze T."/>
            <person name="Sepcic K."/>
            <person name="Shelest E."/>
            <person name="Sherlock G."/>
            <person name="Sophianopoulou V."/>
            <person name="Squina F.M."/>
            <person name="Sun H."/>
            <person name="Susca A."/>
            <person name="Todd R.B."/>
            <person name="Tsang A."/>
            <person name="Unkles S.E."/>
            <person name="van de Wiele N."/>
            <person name="van Rossen-Uffink D."/>
            <person name="Oliveira J.V."/>
            <person name="Vesth T.C."/>
            <person name="Visser J."/>
            <person name="Yu J.-H."/>
            <person name="Zhou M."/>
            <person name="Andersen M.R."/>
            <person name="Archer D.B."/>
            <person name="Baker S.E."/>
            <person name="Benoit I."/>
            <person name="Brakhage A.A."/>
            <person name="Braus G.H."/>
            <person name="Fischer R."/>
            <person name="Frisvad J.C."/>
            <person name="Goldman G.H."/>
            <person name="Houbraken J."/>
            <person name="Oakley B."/>
            <person name="Pocsi I."/>
            <person name="Scazzocchio C."/>
            <person name="Seiboth B."/>
            <person name="vanKuyk P.A."/>
            <person name="Wortman J."/>
            <person name="Dyer P.S."/>
            <person name="Grigoriev I.V."/>
        </authorList>
    </citation>
    <scope>NUCLEOTIDE SEQUENCE [LARGE SCALE GENOMIC DNA]</scope>
    <source>
        <strain evidence="3">CBS 506.65</strain>
    </source>
</reference>
<evidence type="ECO:0000313" key="2">
    <source>
        <dbReference type="EMBL" id="OJJ44926.1"/>
    </source>
</evidence>
<dbReference type="RefSeq" id="XP_022579436.1">
    <property type="nucleotide sequence ID" value="XM_022723507.1"/>
</dbReference>
<feature type="compositionally biased region" description="Basic and acidic residues" evidence="1">
    <location>
        <begin position="88"/>
        <end position="99"/>
    </location>
</feature>
<dbReference type="EMBL" id="KV878346">
    <property type="protein sequence ID" value="OJJ44926.1"/>
    <property type="molecule type" value="Genomic_DNA"/>
</dbReference>
<feature type="compositionally biased region" description="Low complexity" evidence="1">
    <location>
        <begin position="274"/>
        <end position="287"/>
    </location>
</feature>
<keyword evidence="3" id="KW-1185">Reference proteome</keyword>
<feature type="compositionally biased region" description="Basic and acidic residues" evidence="1">
    <location>
        <begin position="293"/>
        <end position="303"/>
    </location>
</feature>
<dbReference type="AlphaFoldDB" id="A0A1L9SCL5"/>
<evidence type="ECO:0000313" key="3">
    <source>
        <dbReference type="Proteomes" id="UP000184188"/>
    </source>
</evidence>
<name>A0A1L9SCL5_9EURO</name>
<feature type="compositionally biased region" description="Basic and acidic residues" evidence="1">
    <location>
        <begin position="501"/>
        <end position="517"/>
    </location>
</feature>
<feature type="compositionally biased region" description="Basic and acidic residues" evidence="1">
    <location>
        <begin position="577"/>
        <end position="587"/>
    </location>
</feature>
<sequence length="691" mass="75629">MPPRPVSPVSFETCLPPTLRLEAGDLLGSDDELEDAAREAKRQRIERLAESYLRGSPLFILSATLKGPFDDGWVNPWKKSRKRHIRALEKKERQSEQIEVKGTTTTLKSQEQEQEQEQEWSQKRRKHVDARSSTIEVANPVAQSTRVAVPRASTEGSGGAGKSSRSSRYQSPHVEYVQVPATSDGKSRRKSFPWAKETPLPVGKPGQDSLTKHQHGAWLKKDRKETDFRGLDPPISPTASVSVRHLARRSSPTKESLGETQRLIPRSVTPHRISASPAHSTSSPTASLQGPSRSEKASKDRTSRVLTPHKRRRSRGASPGPSSDNLPTDSSLHIASSSSQLQKFEYRLPKRQRSNQNLPGPSPNLTKAGSREIHSPQGAEVASKNNSEVPSPRTDDGRQGLSTVHPPKKTDDLCFKKSRTGSPLKASKSASYPDVETTSDKPPSGQGAPGNPALADYLTSLHTASVPKYSEENGDTIPDPQLSTQAALLLAQKSFQNDLESPEHQYHMKNPTSDRRTPQRAQQSSPRSNHITPFHRLNAPYHVESDNRPAGTMVNTQYLIDSVMPYAFSTAKKTGIHARDWPDDSPSKRSHPSSALPTPEKEPHQQDDEGETQLSALPFTLTGETPRTVQDGQGGMGGGDSFNLSQAIAEAGSWLQQSWDFSRDLKASNNDETATLSADVGRSALGLDAAN</sequence>
<dbReference type="OrthoDB" id="5419922at2759"/>
<feature type="region of interest" description="Disordered" evidence="1">
    <location>
        <begin position="88"/>
        <end position="455"/>
    </location>
</feature>
<feature type="compositionally biased region" description="Polar residues" evidence="1">
    <location>
        <begin position="131"/>
        <end position="146"/>
    </location>
</feature>